<comment type="caution">
    <text evidence="1">The sequence shown here is derived from an EMBL/GenBank/DDBJ whole genome shotgun (WGS) entry which is preliminary data.</text>
</comment>
<reference evidence="1" key="1">
    <citation type="submission" date="2020-08" db="EMBL/GenBank/DDBJ databases">
        <title>Multicomponent nature underlies the extraordinary mechanical properties of spider dragline silk.</title>
        <authorList>
            <person name="Kono N."/>
            <person name="Nakamura H."/>
            <person name="Mori M."/>
            <person name="Yoshida Y."/>
            <person name="Ohtoshi R."/>
            <person name="Malay A.D."/>
            <person name="Moran D.A.P."/>
            <person name="Tomita M."/>
            <person name="Numata K."/>
            <person name="Arakawa K."/>
        </authorList>
    </citation>
    <scope>NUCLEOTIDE SEQUENCE</scope>
</reference>
<name>A0A8X6RTE1_TRICX</name>
<evidence type="ECO:0000313" key="2">
    <source>
        <dbReference type="Proteomes" id="UP000887159"/>
    </source>
</evidence>
<evidence type="ECO:0000313" key="1">
    <source>
        <dbReference type="EMBL" id="GFY01427.1"/>
    </source>
</evidence>
<sequence>MTLGQQKLRQQRPNRLPNSLAEIGLYTRHPVMCAPSNASNRSRKHQSWTPEEWGVFFSMMSRDSPEFFSLSVIWRKSGICFYLCYVTEIDRFEGRGTLVWGGVMGDSRTPLHSSMRVQSTDSFIGKRLLKPM</sequence>
<dbReference type="Proteomes" id="UP000887159">
    <property type="component" value="Unassembled WGS sequence"/>
</dbReference>
<proteinExistence type="predicted"/>
<gene>
    <name evidence="1" type="ORF">TNCV_850351</name>
</gene>
<accession>A0A8X6RTE1</accession>
<protein>
    <submittedName>
        <fullName evidence="1">Uncharacterized protein</fullName>
    </submittedName>
</protein>
<dbReference type="EMBL" id="BMAU01021227">
    <property type="protein sequence ID" value="GFY01427.1"/>
    <property type="molecule type" value="Genomic_DNA"/>
</dbReference>
<dbReference type="AlphaFoldDB" id="A0A8X6RTE1"/>
<organism evidence="1 2">
    <name type="scientific">Trichonephila clavipes</name>
    <name type="common">Golden silk orbweaver</name>
    <name type="synonym">Nephila clavipes</name>
    <dbReference type="NCBI Taxonomy" id="2585209"/>
    <lineage>
        <taxon>Eukaryota</taxon>
        <taxon>Metazoa</taxon>
        <taxon>Ecdysozoa</taxon>
        <taxon>Arthropoda</taxon>
        <taxon>Chelicerata</taxon>
        <taxon>Arachnida</taxon>
        <taxon>Araneae</taxon>
        <taxon>Araneomorphae</taxon>
        <taxon>Entelegynae</taxon>
        <taxon>Araneoidea</taxon>
        <taxon>Nephilidae</taxon>
        <taxon>Trichonephila</taxon>
    </lineage>
</organism>
<keyword evidence="2" id="KW-1185">Reference proteome</keyword>